<accession>A0A7S4J5X4</accession>
<feature type="chain" id="PRO_5031062415" evidence="1">
    <location>
        <begin position="21"/>
        <end position="174"/>
    </location>
</feature>
<evidence type="ECO:0000313" key="2">
    <source>
        <dbReference type="EMBL" id="CAE2252962.1"/>
    </source>
</evidence>
<dbReference type="AlphaFoldDB" id="A0A7S4J5X4"/>
<protein>
    <submittedName>
        <fullName evidence="2">Uncharacterized protein</fullName>
    </submittedName>
</protein>
<gene>
    <name evidence="2" type="ORF">OAUR00152_LOCUS22323</name>
</gene>
<sequence length="174" mass="19690">MARLSILASFLVASLSMADAAAFGVASRVAMVRSRAPKTALNLEDHIAKMIDNEVYRQNHMDEFEKEWHDKTHAIVEQTLKQEMNLEGEAFMTEDTPRQKAKDKRLAKNDPQRYCADRCVATGNCDVYEDIYKMSPQQVVSFCEECVLSDEEEPCDVPEAMFEGTEDSNGELMP</sequence>
<proteinExistence type="predicted"/>
<reference evidence="2" key="1">
    <citation type="submission" date="2021-01" db="EMBL/GenBank/DDBJ databases">
        <authorList>
            <person name="Corre E."/>
            <person name="Pelletier E."/>
            <person name="Niang G."/>
            <person name="Scheremetjew M."/>
            <person name="Finn R."/>
            <person name="Kale V."/>
            <person name="Holt S."/>
            <person name="Cochrane G."/>
            <person name="Meng A."/>
            <person name="Brown T."/>
            <person name="Cohen L."/>
        </authorList>
    </citation>
    <scope>NUCLEOTIDE SEQUENCE</scope>
    <source>
        <strain evidence="2">Isolate 1302-5</strain>
    </source>
</reference>
<dbReference type="EMBL" id="HBKQ01032724">
    <property type="protein sequence ID" value="CAE2252962.1"/>
    <property type="molecule type" value="Transcribed_RNA"/>
</dbReference>
<organism evidence="2">
    <name type="scientific">Odontella aurita</name>
    <dbReference type="NCBI Taxonomy" id="265563"/>
    <lineage>
        <taxon>Eukaryota</taxon>
        <taxon>Sar</taxon>
        <taxon>Stramenopiles</taxon>
        <taxon>Ochrophyta</taxon>
        <taxon>Bacillariophyta</taxon>
        <taxon>Mediophyceae</taxon>
        <taxon>Biddulphiophycidae</taxon>
        <taxon>Eupodiscales</taxon>
        <taxon>Odontellaceae</taxon>
        <taxon>Odontella</taxon>
    </lineage>
</organism>
<evidence type="ECO:0000256" key="1">
    <source>
        <dbReference type="SAM" id="SignalP"/>
    </source>
</evidence>
<feature type="signal peptide" evidence="1">
    <location>
        <begin position="1"/>
        <end position="20"/>
    </location>
</feature>
<keyword evidence="1" id="KW-0732">Signal</keyword>
<name>A0A7S4J5X4_9STRA</name>